<dbReference type="AlphaFoldDB" id="A0A0M6Y946"/>
<evidence type="ECO:0000259" key="2">
    <source>
        <dbReference type="PROSITE" id="PS50405"/>
    </source>
</evidence>
<feature type="domain" description="GST C-terminal" evidence="2">
    <location>
        <begin position="81"/>
        <end position="207"/>
    </location>
</feature>
<dbReference type="InterPro" id="IPR036282">
    <property type="entry name" value="Glutathione-S-Trfase_C_sf"/>
</dbReference>
<evidence type="ECO:0008006" key="5">
    <source>
        <dbReference type="Google" id="ProtNLM"/>
    </source>
</evidence>
<accession>A0A0M6Y946</accession>
<evidence type="ECO:0000313" key="4">
    <source>
        <dbReference type="Proteomes" id="UP000048926"/>
    </source>
</evidence>
<dbReference type="Pfam" id="PF00043">
    <property type="entry name" value="GST_C"/>
    <property type="match status" value="1"/>
</dbReference>
<dbReference type="OrthoDB" id="9810080at2"/>
<dbReference type="SUPFAM" id="SSF52833">
    <property type="entry name" value="Thioredoxin-like"/>
    <property type="match status" value="1"/>
</dbReference>
<dbReference type="RefSeq" id="WP_055660588.1">
    <property type="nucleotide sequence ID" value="NZ_CXST01000004.1"/>
</dbReference>
<organism evidence="3 4">
    <name type="scientific">Roseibium aggregatum</name>
    <dbReference type="NCBI Taxonomy" id="187304"/>
    <lineage>
        <taxon>Bacteria</taxon>
        <taxon>Pseudomonadati</taxon>
        <taxon>Pseudomonadota</taxon>
        <taxon>Alphaproteobacteria</taxon>
        <taxon>Hyphomicrobiales</taxon>
        <taxon>Stappiaceae</taxon>
        <taxon>Roseibium</taxon>
    </lineage>
</organism>
<dbReference type="PROSITE" id="PS50404">
    <property type="entry name" value="GST_NTER"/>
    <property type="match status" value="1"/>
</dbReference>
<evidence type="ECO:0000313" key="3">
    <source>
        <dbReference type="EMBL" id="CTQ46616.1"/>
    </source>
</evidence>
<evidence type="ECO:0000259" key="1">
    <source>
        <dbReference type="PROSITE" id="PS50404"/>
    </source>
</evidence>
<protein>
    <recommendedName>
        <fullName evidence="5">Glutathione S-transferase</fullName>
    </recommendedName>
</protein>
<dbReference type="InterPro" id="IPR010987">
    <property type="entry name" value="Glutathione-S-Trfase_C-like"/>
</dbReference>
<dbReference type="EMBL" id="CXST01000004">
    <property type="protein sequence ID" value="CTQ46616.1"/>
    <property type="molecule type" value="Genomic_DNA"/>
</dbReference>
<dbReference type="Gene3D" id="3.40.30.10">
    <property type="entry name" value="Glutaredoxin"/>
    <property type="match status" value="1"/>
</dbReference>
<gene>
    <name evidence="3" type="ORF">LAL4801_05075</name>
</gene>
<feature type="domain" description="GST N-terminal" evidence="1">
    <location>
        <begin position="1"/>
        <end position="78"/>
    </location>
</feature>
<proteinExistence type="predicted"/>
<dbReference type="InterPro" id="IPR004045">
    <property type="entry name" value="Glutathione_S-Trfase_N"/>
</dbReference>
<keyword evidence="4" id="KW-1185">Reference proteome</keyword>
<name>A0A0M6Y946_9HYPH</name>
<dbReference type="PROSITE" id="PS50405">
    <property type="entry name" value="GST_CTER"/>
    <property type="match status" value="1"/>
</dbReference>
<sequence length="218" mass="24909">MKLFFSRNPNPRLAVAVARYLDANIEFEFASPLAPGGAERFLPLNPNLLLPILSDSGKSLWETDAIACRLSRLGRSNFWRTGDDEPEMIRWLSWSKENFEKACDIVHFERGTKQRYRLGPIDPKKIEEGLRLFRRSAEILEVELSQREWLVGNSVCYADFRMAAYLPFNDVAGLPIEDYSCIARWCHQLEQIAAWRDPFNGLDAPPLPSIDLAVHADA</sequence>
<dbReference type="PANTHER" id="PTHR44051">
    <property type="entry name" value="GLUTATHIONE S-TRANSFERASE-RELATED"/>
    <property type="match status" value="1"/>
</dbReference>
<dbReference type="Gene3D" id="1.20.1050.10">
    <property type="match status" value="1"/>
</dbReference>
<dbReference type="Proteomes" id="UP000048926">
    <property type="component" value="Unassembled WGS sequence"/>
</dbReference>
<dbReference type="InterPro" id="IPR036249">
    <property type="entry name" value="Thioredoxin-like_sf"/>
</dbReference>
<dbReference type="InterPro" id="IPR004046">
    <property type="entry name" value="GST_C"/>
</dbReference>
<dbReference type="PANTHER" id="PTHR44051:SF8">
    <property type="entry name" value="GLUTATHIONE S-TRANSFERASE GSTA"/>
    <property type="match status" value="1"/>
</dbReference>
<reference evidence="4" key="1">
    <citation type="submission" date="2015-07" db="EMBL/GenBank/DDBJ databases">
        <authorList>
            <person name="Rodrigo-Torres Lidia"/>
            <person name="Arahal R.David."/>
        </authorList>
    </citation>
    <scope>NUCLEOTIDE SEQUENCE [LARGE SCALE GENOMIC DNA]</scope>
    <source>
        <strain evidence="4">CECT 4801</strain>
    </source>
</reference>
<dbReference type="SUPFAM" id="SSF47616">
    <property type="entry name" value="GST C-terminal domain-like"/>
    <property type="match status" value="1"/>
</dbReference>